<reference evidence="1 2" key="1">
    <citation type="submission" date="2023-12" db="EMBL/GenBank/DDBJ databases">
        <title>Amycolatopsis sp. V23-08.</title>
        <authorList>
            <person name="Somphong A."/>
        </authorList>
    </citation>
    <scope>NUCLEOTIDE SEQUENCE [LARGE SCALE GENOMIC DNA]</scope>
    <source>
        <strain evidence="1 2">V23-08</strain>
    </source>
</reference>
<evidence type="ECO:0000313" key="1">
    <source>
        <dbReference type="EMBL" id="MEA5367108.1"/>
    </source>
</evidence>
<accession>A0ABU5RLE0</accession>
<organism evidence="1 2">
    <name type="scientific">Amycolatopsis heterodermiae</name>
    <dbReference type="NCBI Taxonomy" id="3110235"/>
    <lineage>
        <taxon>Bacteria</taxon>
        <taxon>Bacillati</taxon>
        <taxon>Actinomycetota</taxon>
        <taxon>Actinomycetes</taxon>
        <taxon>Pseudonocardiales</taxon>
        <taxon>Pseudonocardiaceae</taxon>
        <taxon>Amycolatopsis</taxon>
    </lineage>
</organism>
<keyword evidence="2" id="KW-1185">Reference proteome</keyword>
<sequence>MLEVTIDDLRRLLGSSLPEPVLVLTGGRMEVENAAAETAGASDVITRADLRARLDGEEATDHELKLIAATLTTGVVQRGG</sequence>
<gene>
    <name evidence="1" type="ORF">VA596_46785</name>
</gene>
<name>A0ABU5RLE0_9PSEU</name>
<dbReference type="EMBL" id="JAYFSI010000020">
    <property type="protein sequence ID" value="MEA5367108.1"/>
    <property type="molecule type" value="Genomic_DNA"/>
</dbReference>
<evidence type="ECO:0000313" key="2">
    <source>
        <dbReference type="Proteomes" id="UP001304298"/>
    </source>
</evidence>
<dbReference type="RefSeq" id="WP_323336844.1">
    <property type="nucleotide sequence ID" value="NZ_JAYFSI010000020.1"/>
</dbReference>
<protein>
    <submittedName>
        <fullName evidence="1">Uncharacterized protein</fullName>
    </submittedName>
</protein>
<dbReference type="Proteomes" id="UP001304298">
    <property type="component" value="Unassembled WGS sequence"/>
</dbReference>
<comment type="caution">
    <text evidence="1">The sequence shown here is derived from an EMBL/GenBank/DDBJ whole genome shotgun (WGS) entry which is preliminary data.</text>
</comment>
<proteinExistence type="predicted"/>